<dbReference type="EMBL" id="CP022743">
    <property type="protein sequence ID" value="ASU36740.1"/>
    <property type="molecule type" value="Genomic_DNA"/>
</dbReference>
<proteinExistence type="predicted"/>
<feature type="domain" description="ACB" evidence="2">
    <location>
        <begin position="3"/>
        <end position="89"/>
    </location>
</feature>
<dbReference type="InterPro" id="IPR014352">
    <property type="entry name" value="FERM/acyl-CoA-bd_prot_sf"/>
</dbReference>
<keyword evidence="1" id="KW-0446">Lipid-binding</keyword>
<evidence type="ECO:0000256" key="1">
    <source>
        <dbReference type="ARBA" id="ARBA00023121"/>
    </source>
</evidence>
<dbReference type="PRINTS" id="PR00689">
    <property type="entry name" value="ACOABINDINGP"/>
</dbReference>
<dbReference type="OrthoDB" id="981216at2"/>
<name>A0A223P3X7_9SPHI</name>
<accession>A0A223P3X7</accession>
<gene>
    <name evidence="3" type="ORF">MuYL_4857</name>
</gene>
<dbReference type="AlphaFoldDB" id="A0A223P3X7"/>
<sequence length="89" mass="10035">MDQKSAFEKAVNESKELTKRPDNETMLRLYSLYKQATTGDLGEDAPKPVMFDFVAQAKYDAWLKLKGTLADDAMAAYIELVAKLKSLEE</sequence>
<evidence type="ECO:0000313" key="4">
    <source>
        <dbReference type="Proteomes" id="UP000215002"/>
    </source>
</evidence>
<protein>
    <submittedName>
        <fullName evidence="3">Acyl-CoA-binding protein</fullName>
    </submittedName>
</protein>
<dbReference type="Gene3D" id="1.20.80.10">
    <property type="match status" value="1"/>
</dbReference>
<dbReference type="InterPro" id="IPR000582">
    <property type="entry name" value="Acyl-CoA-binding_protein"/>
</dbReference>
<dbReference type="InterPro" id="IPR035984">
    <property type="entry name" value="Acyl-CoA-binding_sf"/>
</dbReference>
<organism evidence="3 4">
    <name type="scientific">Mucilaginibacter xinganensis</name>
    <dbReference type="NCBI Taxonomy" id="1234841"/>
    <lineage>
        <taxon>Bacteria</taxon>
        <taxon>Pseudomonadati</taxon>
        <taxon>Bacteroidota</taxon>
        <taxon>Sphingobacteriia</taxon>
        <taxon>Sphingobacteriales</taxon>
        <taxon>Sphingobacteriaceae</taxon>
        <taxon>Mucilaginibacter</taxon>
    </lineage>
</organism>
<dbReference type="Pfam" id="PF00887">
    <property type="entry name" value="ACBP"/>
    <property type="match status" value="1"/>
</dbReference>
<keyword evidence="4" id="KW-1185">Reference proteome</keyword>
<evidence type="ECO:0000259" key="2">
    <source>
        <dbReference type="PROSITE" id="PS51228"/>
    </source>
</evidence>
<dbReference type="PANTHER" id="PTHR23310:SF62">
    <property type="entry name" value="ACYL-COA BINDING PROTEIN 1, ISOFORM A"/>
    <property type="match status" value="1"/>
</dbReference>
<dbReference type="Proteomes" id="UP000215002">
    <property type="component" value="Chromosome"/>
</dbReference>
<dbReference type="GO" id="GO:0000062">
    <property type="term" value="F:fatty-acyl-CoA binding"/>
    <property type="evidence" value="ECO:0007669"/>
    <property type="project" value="InterPro"/>
</dbReference>
<dbReference type="PANTHER" id="PTHR23310">
    <property type="entry name" value="ACYL-COA-BINDING PROTEIN, ACBP"/>
    <property type="match status" value="1"/>
</dbReference>
<evidence type="ECO:0000313" key="3">
    <source>
        <dbReference type="EMBL" id="ASU36740.1"/>
    </source>
</evidence>
<dbReference type="RefSeq" id="WP_094572717.1">
    <property type="nucleotide sequence ID" value="NZ_CP022743.1"/>
</dbReference>
<reference evidence="3 4" key="1">
    <citation type="submission" date="2017-08" db="EMBL/GenBank/DDBJ databases">
        <title>Complete genome sequence of Mucilaginibacter sp. strain BJC16-A31.</title>
        <authorList>
            <consortium name="Henan University of Science and Technology"/>
            <person name="You X."/>
        </authorList>
    </citation>
    <scope>NUCLEOTIDE SEQUENCE [LARGE SCALE GENOMIC DNA]</scope>
    <source>
        <strain evidence="3 4">BJC16-A31</strain>
    </source>
</reference>
<dbReference type="GO" id="GO:0006631">
    <property type="term" value="P:fatty acid metabolic process"/>
    <property type="evidence" value="ECO:0007669"/>
    <property type="project" value="TreeGrafter"/>
</dbReference>
<dbReference type="KEGG" id="muc:MuYL_4857"/>
<dbReference type="PROSITE" id="PS51228">
    <property type="entry name" value="ACB_2"/>
    <property type="match status" value="1"/>
</dbReference>
<dbReference type="SUPFAM" id="SSF47027">
    <property type="entry name" value="Acyl-CoA binding protein"/>
    <property type="match status" value="1"/>
</dbReference>